<keyword evidence="2" id="KW-0677">Repeat</keyword>
<comment type="caution">
    <text evidence="4">The sequence shown here is derived from an EMBL/GenBank/DDBJ whole genome shotgun (WGS) entry which is preliminary data.</text>
</comment>
<evidence type="ECO:0000256" key="1">
    <source>
        <dbReference type="ARBA" id="ARBA00022614"/>
    </source>
</evidence>
<evidence type="ECO:0000313" key="5">
    <source>
        <dbReference type="Proteomes" id="UP001054252"/>
    </source>
</evidence>
<evidence type="ECO:0000256" key="2">
    <source>
        <dbReference type="ARBA" id="ARBA00022737"/>
    </source>
</evidence>
<feature type="compositionally biased region" description="Basic and acidic residues" evidence="3">
    <location>
        <begin position="342"/>
        <end position="365"/>
    </location>
</feature>
<protein>
    <recommendedName>
        <fullName evidence="6">Protein phosphatase 1 regulatory subunit 7</fullName>
    </recommendedName>
</protein>
<feature type="compositionally biased region" description="Basic and acidic residues" evidence="3">
    <location>
        <begin position="374"/>
        <end position="389"/>
    </location>
</feature>
<organism evidence="4 5">
    <name type="scientific">Rubroshorea leprosula</name>
    <dbReference type="NCBI Taxonomy" id="152421"/>
    <lineage>
        <taxon>Eukaryota</taxon>
        <taxon>Viridiplantae</taxon>
        <taxon>Streptophyta</taxon>
        <taxon>Embryophyta</taxon>
        <taxon>Tracheophyta</taxon>
        <taxon>Spermatophyta</taxon>
        <taxon>Magnoliopsida</taxon>
        <taxon>eudicotyledons</taxon>
        <taxon>Gunneridae</taxon>
        <taxon>Pentapetalae</taxon>
        <taxon>rosids</taxon>
        <taxon>malvids</taxon>
        <taxon>Malvales</taxon>
        <taxon>Dipterocarpaceae</taxon>
        <taxon>Rubroshorea</taxon>
    </lineage>
</organism>
<reference evidence="4 5" key="1">
    <citation type="journal article" date="2021" name="Commun. Biol.">
        <title>The genome of Shorea leprosula (Dipterocarpaceae) highlights the ecological relevance of drought in aseasonal tropical rainforests.</title>
        <authorList>
            <person name="Ng K.K.S."/>
            <person name="Kobayashi M.J."/>
            <person name="Fawcett J.A."/>
            <person name="Hatakeyama M."/>
            <person name="Paape T."/>
            <person name="Ng C.H."/>
            <person name="Ang C.C."/>
            <person name="Tnah L.H."/>
            <person name="Lee C.T."/>
            <person name="Nishiyama T."/>
            <person name="Sese J."/>
            <person name="O'Brien M.J."/>
            <person name="Copetti D."/>
            <person name="Mohd Noor M.I."/>
            <person name="Ong R.C."/>
            <person name="Putra M."/>
            <person name="Sireger I.Z."/>
            <person name="Indrioko S."/>
            <person name="Kosugi Y."/>
            <person name="Izuno A."/>
            <person name="Isagi Y."/>
            <person name="Lee S.L."/>
            <person name="Shimizu K.K."/>
        </authorList>
    </citation>
    <scope>NUCLEOTIDE SEQUENCE [LARGE SCALE GENOMIC DNA]</scope>
    <source>
        <strain evidence="4">214</strain>
    </source>
</reference>
<evidence type="ECO:0000313" key="4">
    <source>
        <dbReference type="EMBL" id="GKV34966.1"/>
    </source>
</evidence>
<dbReference type="InterPro" id="IPR001611">
    <property type="entry name" value="Leu-rich_rpt"/>
</dbReference>
<feature type="region of interest" description="Disordered" evidence="3">
    <location>
        <begin position="419"/>
        <end position="439"/>
    </location>
</feature>
<dbReference type="PANTHER" id="PTHR46652:SF7">
    <property type="entry name" value="LEUCINE-RICH REPEAT AND IQ DOMAIN-CONTAINING PROTEIN 1"/>
    <property type="match status" value="1"/>
</dbReference>
<feature type="compositionally biased region" description="Basic and acidic residues" evidence="3">
    <location>
        <begin position="288"/>
        <end position="302"/>
    </location>
</feature>
<dbReference type="EMBL" id="BPVZ01000108">
    <property type="protein sequence ID" value="GKV34966.1"/>
    <property type="molecule type" value="Genomic_DNA"/>
</dbReference>
<gene>
    <name evidence="4" type="ORF">SLEP1_g43294</name>
</gene>
<feature type="compositionally biased region" description="Polar residues" evidence="3">
    <location>
        <begin position="429"/>
        <end position="439"/>
    </location>
</feature>
<sequence length="484" mass="54255">MTRLSVEQLLKEKQTRDPNSVTTLSLNHKALSDVSCLAEFKTLERLDLAFNTLTSLEGLKACINLKWLSVRQNKLQSLKGIEGITKLAVLNAGKNKLTSMDEVRPLACLRALILNDNQIVSICKLDQVKDLDTLVLSRNPISEIGDSLVKVKSITKLSLSNCQIQNIGSSLKSCIELKELRLAHNDIKSLPAELAYNTKLQNLDLGNNLITRMSELKVLDSLVNLRNLNLKGNPIAEKDTLAKKVKRLLPNLHIFNARPIEKGNNNEERETVNVSSIDAIDDNTEAQMEGKRDKKQDSHPDNVTDPVMDNESKRKRRKRNDEPSAEEVLVCEGEDTVVGKKPKGEKLEVELNKQKHRGIENESKQKGKRTNNKPLKEVPIHRDEDGMIDKKRKKSSKERGDVDVIDDRETSFTELFTTDLAEAPKSDSENNFQGRAVQDTQSMTGLVTYPMKKKKNKKHNQHAALELVPTAEIGLGGPSAWDDE</sequence>
<dbReference type="SUPFAM" id="SSF52058">
    <property type="entry name" value="L domain-like"/>
    <property type="match status" value="1"/>
</dbReference>
<keyword evidence="5" id="KW-1185">Reference proteome</keyword>
<dbReference type="PROSITE" id="PS51450">
    <property type="entry name" value="LRR"/>
    <property type="match status" value="4"/>
</dbReference>
<dbReference type="Pfam" id="PF13855">
    <property type="entry name" value="LRR_8"/>
    <property type="match status" value="1"/>
</dbReference>
<name>A0AAV5LCK4_9ROSI</name>
<dbReference type="SMART" id="SM00365">
    <property type="entry name" value="LRR_SD22"/>
    <property type="match status" value="5"/>
</dbReference>
<accession>A0AAV5LCK4</accession>
<dbReference type="AlphaFoldDB" id="A0AAV5LCK4"/>
<dbReference type="InterPro" id="IPR050836">
    <property type="entry name" value="SDS22/Internalin_LRR"/>
</dbReference>
<dbReference type="PANTHER" id="PTHR46652">
    <property type="entry name" value="LEUCINE-RICH REPEAT AND IQ DOMAIN-CONTAINING PROTEIN 1-RELATED"/>
    <property type="match status" value="1"/>
</dbReference>
<keyword evidence="1" id="KW-0433">Leucine-rich repeat</keyword>
<dbReference type="InterPro" id="IPR032675">
    <property type="entry name" value="LRR_dom_sf"/>
</dbReference>
<feature type="region of interest" description="Disordered" evidence="3">
    <location>
        <begin position="265"/>
        <end position="405"/>
    </location>
</feature>
<proteinExistence type="predicted"/>
<evidence type="ECO:0000256" key="3">
    <source>
        <dbReference type="SAM" id="MobiDB-lite"/>
    </source>
</evidence>
<dbReference type="Gene3D" id="3.80.10.10">
    <property type="entry name" value="Ribonuclease Inhibitor"/>
    <property type="match status" value="2"/>
</dbReference>
<evidence type="ECO:0008006" key="6">
    <source>
        <dbReference type="Google" id="ProtNLM"/>
    </source>
</evidence>
<dbReference type="Proteomes" id="UP001054252">
    <property type="component" value="Unassembled WGS sequence"/>
</dbReference>